<dbReference type="GO" id="GO:0006221">
    <property type="term" value="P:pyrimidine nucleotide biosynthetic process"/>
    <property type="evidence" value="ECO:0007669"/>
    <property type="project" value="UniProtKB-KW"/>
</dbReference>
<evidence type="ECO:0000256" key="3">
    <source>
        <dbReference type="ARBA" id="ARBA00022741"/>
    </source>
</evidence>
<dbReference type="InterPro" id="IPR033690">
    <property type="entry name" value="Adenylat_kinase_CS"/>
</dbReference>
<gene>
    <name evidence="10" type="ORF">IMG5_063840</name>
</gene>
<evidence type="ECO:0000256" key="1">
    <source>
        <dbReference type="ARBA" id="ARBA00022490"/>
    </source>
</evidence>
<dbReference type="InParanoid" id="G0QP47"/>
<dbReference type="OrthoDB" id="442176at2759"/>
<dbReference type="GO" id="GO:0005524">
    <property type="term" value="F:ATP binding"/>
    <property type="evidence" value="ECO:0007669"/>
    <property type="project" value="UniProtKB-KW"/>
</dbReference>
<dbReference type="GO" id="GO:0019205">
    <property type="term" value="F:nucleobase-containing compound kinase activity"/>
    <property type="evidence" value="ECO:0007669"/>
    <property type="project" value="InterPro"/>
</dbReference>
<organism evidence="10 11">
    <name type="scientific">Ichthyophthirius multifiliis</name>
    <name type="common">White spot disease agent</name>
    <name type="synonym">Ich</name>
    <dbReference type="NCBI Taxonomy" id="5932"/>
    <lineage>
        <taxon>Eukaryota</taxon>
        <taxon>Sar</taxon>
        <taxon>Alveolata</taxon>
        <taxon>Ciliophora</taxon>
        <taxon>Intramacronucleata</taxon>
        <taxon>Oligohymenophorea</taxon>
        <taxon>Hymenostomatida</taxon>
        <taxon>Ophryoglenina</taxon>
        <taxon>Ichthyophthirius</taxon>
    </lineage>
</organism>
<evidence type="ECO:0000256" key="9">
    <source>
        <dbReference type="RuleBase" id="RU003330"/>
    </source>
</evidence>
<sequence length="183" mass="21041">MEIGPGAGKGTQCAKLVQDKGYIHLSAGDLLREERQNPNSQQGELIESYIKEGKIVPSEITVALLKLAMEKNGWSKQFLIDGFPRNFENLEKWNLKMGNITEFQCVLFLDCNEETMIQRILKRSENSGRSDDNIDSLKKRLKTYEESTKLIIEYYQQQGKIIYVNAEQTSLDVSKEIYQKLQL</sequence>
<evidence type="ECO:0000256" key="5">
    <source>
        <dbReference type="ARBA" id="ARBA00022840"/>
    </source>
</evidence>
<dbReference type="PANTHER" id="PTHR23359">
    <property type="entry name" value="NUCLEOTIDE KINASE"/>
    <property type="match status" value="1"/>
</dbReference>
<dbReference type="PRINTS" id="PR00094">
    <property type="entry name" value="ADENYLTKNASE"/>
</dbReference>
<dbReference type="RefSeq" id="XP_004036999.1">
    <property type="nucleotide sequence ID" value="XM_004036951.1"/>
</dbReference>
<dbReference type="Gene3D" id="3.40.50.300">
    <property type="entry name" value="P-loop containing nucleotide triphosphate hydrolases"/>
    <property type="match status" value="1"/>
</dbReference>
<keyword evidence="5" id="KW-0067">ATP-binding</keyword>
<dbReference type="EMBL" id="GL983522">
    <property type="protein sequence ID" value="EGR33013.1"/>
    <property type="molecule type" value="Genomic_DNA"/>
</dbReference>
<accession>G0QP47</accession>
<dbReference type="Pfam" id="PF00406">
    <property type="entry name" value="ADK"/>
    <property type="match status" value="1"/>
</dbReference>
<evidence type="ECO:0000256" key="2">
    <source>
        <dbReference type="ARBA" id="ARBA00022679"/>
    </source>
</evidence>
<dbReference type="GO" id="GO:0016776">
    <property type="term" value="F:phosphotransferase activity, phosphate group as acceptor"/>
    <property type="evidence" value="ECO:0007669"/>
    <property type="project" value="InterPro"/>
</dbReference>
<comment type="similarity">
    <text evidence="9">Belongs to the adenylate kinase family.</text>
</comment>
<dbReference type="GO" id="GO:0009123">
    <property type="term" value="P:nucleoside monophosphate metabolic process"/>
    <property type="evidence" value="ECO:0007669"/>
    <property type="project" value="UniProtKB-ARBA"/>
</dbReference>
<evidence type="ECO:0000256" key="7">
    <source>
        <dbReference type="ARBA" id="ARBA00023242"/>
    </source>
</evidence>
<evidence type="ECO:0000256" key="4">
    <source>
        <dbReference type="ARBA" id="ARBA00022777"/>
    </source>
</evidence>
<evidence type="ECO:0000313" key="11">
    <source>
        <dbReference type="Proteomes" id="UP000008983"/>
    </source>
</evidence>
<dbReference type="HAMAP" id="MF_00235">
    <property type="entry name" value="Adenylate_kinase_Adk"/>
    <property type="match status" value="1"/>
</dbReference>
<keyword evidence="4 9" id="KW-0418">Kinase</keyword>
<name>G0QP47_ICHMU</name>
<evidence type="ECO:0000256" key="8">
    <source>
        <dbReference type="ARBA" id="ARBA00048116"/>
    </source>
</evidence>
<comment type="catalytic activity">
    <reaction evidence="8">
        <text>UMP + ATP = UDP + ADP</text>
        <dbReference type="Rhea" id="RHEA:24400"/>
        <dbReference type="ChEBI" id="CHEBI:30616"/>
        <dbReference type="ChEBI" id="CHEBI:57865"/>
        <dbReference type="ChEBI" id="CHEBI:58223"/>
        <dbReference type="ChEBI" id="CHEBI:456216"/>
        <dbReference type="EC" id="2.7.4.14"/>
    </reaction>
</comment>
<protein>
    <recommendedName>
        <fullName evidence="12">UMP/CMP kinase</fullName>
    </recommendedName>
</protein>
<dbReference type="STRING" id="857967.G0QP47"/>
<dbReference type="GO" id="GO:0006207">
    <property type="term" value="P:'de novo' pyrimidine nucleobase biosynthetic process"/>
    <property type="evidence" value="ECO:0007669"/>
    <property type="project" value="InterPro"/>
</dbReference>
<dbReference type="InterPro" id="IPR027417">
    <property type="entry name" value="P-loop_NTPase"/>
</dbReference>
<evidence type="ECO:0000256" key="6">
    <source>
        <dbReference type="ARBA" id="ARBA00022975"/>
    </source>
</evidence>
<dbReference type="GeneID" id="14909180"/>
<dbReference type="NCBIfam" id="TIGR01359">
    <property type="entry name" value="UMP_CMP_kin_fam"/>
    <property type="match status" value="1"/>
</dbReference>
<proteinExistence type="inferred from homology"/>
<keyword evidence="11" id="KW-1185">Reference proteome</keyword>
<dbReference type="Proteomes" id="UP000008983">
    <property type="component" value="Unassembled WGS sequence"/>
</dbReference>
<dbReference type="eggNOG" id="KOG3079">
    <property type="taxonomic scope" value="Eukaryota"/>
</dbReference>
<dbReference type="SUPFAM" id="SSF52540">
    <property type="entry name" value="P-loop containing nucleoside triphosphate hydrolases"/>
    <property type="match status" value="1"/>
</dbReference>
<dbReference type="AlphaFoldDB" id="G0QP47"/>
<reference evidence="10 11" key="1">
    <citation type="submission" date="2011-07" db="EMBL/GenBank/DDBJ databases">
        <authorList>
            <person name="Coyne R."/>
            <person name="Brami D."/>
            <person name="Johnson J."/>
            <person name="Hostetler J."/>
            <person name="Hannick L."/>
            <person name="Clark T."/>
            <person name="Cassidy-Hanley D."/>
            <person name="Inman J."/>
        </authorList>
    </citation>
    <scope>NUCLEOTIDE SEQUENCE [LARGE SCALE GENOMIC DNA]</scope>
    <source>
        <strain evidence="10 11">G5</strain>
    </source>
</reference>
<keyword evidence="7" id="KW-0539">Nucleus</keyword>
<dbReference type="PROSITE" id="PS00113">
    <property type="entry name" value="ADENYLATE_KINASE"/>
    <property type="match status" value="1"/>
</dbReference>
<dbReference type="OMA" id="GTQCDRM"/>
<keyword evidence="2 9" id="KW-0808">Transferase</keyword>
<evidence type="ECO:0008006" key="12">
    <source>
        <dbReference type="Google" id="ProtNLM"/>
    </source>
</evidence>
<dbReference type="InterPro" id="IPR006266">
    <property type="entry name" value="UMP_CMP_kinase"/>
</dbReference>
<evidence type="ECO:0000313" key="10">
    <source>
        <dbReference type="EMBL" id="EGR33013.1"/>
    </source>
</evidence>
<dbReference type="CDD" id="cd01428">
    <property type="entry name" value="ADK"/>
    <property type="match status" value="1"/>
</dbReference>
<keyword evidence="3" id="KW-0547">Nucleotide-binding</keyword>
<keyword evidence="1" id="KW-0963">Cytoplasm</keyword>
<dbReference type="InterPro" id="IPR000850">
    <property type="entry name" value="Adenylat/UMP-CMP_kin"/>
</dbReference>
<keyword evidence="6" id="KW-0665">Pyrimidine biosynthesis</keyword>